<comment type="caution">
    <text evidence="2">The sequence shown here is derived from an EMBL/GenBank/DDBJ whole genome shotgun (WGS) entry which is preliminary data.</text>
</comment>
<keyword evidence="1" id="KW-0472">Membrane</keyword>
<keyword evidence="1" id="KW-1133">Transmembrane helix</keyword>
<protein>
    <submittedName>
        <fullName evidence="2">Uncharacterized protein</fullName>
    </submittedName>
</protein>
<evidence type="ECO:0000313" key="3">
    <source>
        <dbReference type="Proteomes" id="UP001598130"/>
    </source>
</evidence>
<feature type="transmembrane region" description="Helical" evidence="1">
    <location>
        <begin position="12"/>
        <end position="30"/>
    </location>
</feature>
<sequence length="34" mass="3773">MRSPNGPLFKRYEILAVILFLTAAAALASFDLVY</sequence>
<evidence type="ECO:0000256" key="1">
    <source>
        <dbReference type="SAM" id="Phobius"/>
    </source>
</evidence>
<gene>
    <name evidence="2" type="ORF">OCL97_06965</name>
</gene>
<evidence type="ECO:0000313" key="2">
    <source>
        <dbReference type="EMBL" id="MFD3263711.1"/>
    </source>
</evidence>
<organism evidence="2 3">
    <name type="scientific">Phenylobacterium ferrooxidans</name>
    <dbReference type="NCBI Taxonomy" id="2982689"/>
    <lineage>
        <taxon>Bacteria</taxon>
        <taxon>Pseudomonadati</taxon>
        <taxon>Pseudomonadota</taxon>
        <taxon>Alphaproteobacteria</taxon>
        <taxon>Caulobacterales</taxon>
        <taxon>Caulobacteraceae</taxon>
        <taxon>Phenylobacterium</taxon>
    </lineage>
</organism>
<dbReference type="EMBL" id="JAOTJD010000009">
    <property type="protein sequence ID" value="MFD3263711.1"/>
    <property type="molecule type" value="Genomic_DNA"/>
</dbReference>
<dbReference type="Proteomes" id="UP001598130">
    <property type="component" value="Unassembled WGS sequence"/>
</dbReference>
<accession>A0ABW6CNL2</accession>
<keyword evidence="3" id="KW-1185">Reference proteome</keyword>
<reference evidence="2 3" key="1">
    <citation type="submission" date="2022-09" db="EMBL/GenBank/DDBJ databases">
        <title>New species of Phenylobacterium.</title>
        <authorList>
            <person name="Mieszkin S."/>
        </authorList>
    </citation>
    <scope>NUCLEOTIDE SEQUENCE [LARGE SCALE GENOMIC DNA]</scope>
    <source>
        <strain evidence="2 3">HK31-G</strain>
    </source>
</reference>
<proteinExistence type="predicted"/>
<name>A0ABW6CNL2_9CAUL</name>
<keyword evidence="1" id="KW-0812">Transmembrane</keyword>